<dbReference type="PANTHER" id="PTHR34353">
    <property type="entry name" value="CRISPR-ASSOCIATED ENDONUCLEASE CAS1 1"/>
    <property type="match status" value="1"/>
</dbReference>
<evidence type="ECO:0000256" key="1">
    <source>
        <dbReference type="ARBA" id="ARBA00022722"/>
    </source>
</evidence>
<dbReference type="PANTHER" id="PTHR34353:SF2">
    <property type="entry name" value="CRISPR-ASSOCIATED ENDONUCLEASE CAS1 1"/>
    <property type="match status" value="1"/>
</dbReference>
<proteinExistence type="inferred from homology"/>
<evidence type="ECO:0000256" key="4">
    <source>
        <dbReference type="ARBA" id="ARBA00022801"/>
    </source>
</evidence>
<keyword evidence="3 10" id="KW-0255">Endonuclease</keyword>
<evidence type="ECO:0000256" key="3">
    <source>
        <dbReference type="ARBA" id="ARBA00022759"/>
    </source>
</evidence>
<dbReference type="EMBL" id="QSOI01000006">
    <property type="protein sequence ID" value="RGI84600.1"/>
    <property type="molecule type" value="Genomic_DNA"/>
</dbReference>
<dbReference type="Proteomes" id="UP000260664">
    <property type="component" value="Unassembled WGS sequence"/>
</dbReference>
<dbReference type="Pfam" id="PF01867">
    <property type="entry name" value="Cas_Cas1"/>
    <property type="match status" value="1"/>
</dbReference>
<feature type="binding site" evidence="10">
    <location>
        <position position="217"/>
    </location>
    <ligand>
        <name>Mn(2+)</name>
        <dbReference type="ChEBI" id="CHEBI:29035"/>
    </ligand>
</feature>
<dbReference type="RefSeq" id="WP_117494872.1">
    <property type="nucleotide sequence ID" value="NZ_JAAIMA010000003.1"/>
</dbReference>
<name>A0A3E4F6E6_9FIRM</name>
<dbReference type="InterPro" id="IPR002729">
    <property type="entry name" value="CRISPR-assoc_Cas1"/>
</dbReference>
<evidence type="ECO:0000313" key="11">
    <source>
        <dbReference type="EMBL" id="RGI84600.1"/>
    </source>
</evidence>
<dbReference type="NCBIfam" id="TIGR00287">
    <property type="entry name" value="cas1"/>
    <property type="match status" value="1"/>
</dbReference>
<keyword evidence="6 10" id="KW-0051">Antiviral defense</keyword>
<dbReference type="GO" id="GO:0051607">
    <property type="term" value="P:defense response to virus"/>
    <property type="evidence" value="ECO:0007669"/>
    <property type="project" value="UniProtKB-UniRule"/>
</dbReference>
<dbReference type="InterPro" id="IPR050646">
    <property type="entry name" value="Cas1"/>
</dbReference>
<feature type="binding site" evidence="10">
    <location>
        <position position="202"/>
    </location>
    <ligand>
        <name>Mn(2+)</name>
        <dbReference type="ChEBI" id="CHEBI:29035"/>
    </ligand>
</feature>
<feature type="binding site" evidence="10">
    <location>
        <position position="146"/>
    </location>
    <ligand>
        <name>Mn(2+)</name>
        <dbReference type="ChEBI" id="CHEBI:29035"/>
    </ligand>
</feature>
<keyword evidence="2 10" id="KW-0479">Metal-binding</keyword>
<dbReference type="GO" id="GO:0046872">
    <property type="term" value="F:metal ion binding"/>
    <property type="evidence" value="ECO:0007669"/>
    <property type="project" value="UniProtKB-UniRule"/>
</dbReference>
<dbReference type="NCBIfam" id="TIGR03639">
    <property type="entry name" value="cas1_NMENI"/>
    <property type="match status" value="1"/>
</dbReference>
<dbReference type="Gene3D" id="3.100.10.20">
    <property type="entry name" value="CRISPR-associated endonuclease Cas1, N-terminal domain"/>
    <property type="match status" value="1"/>
</dbReference>
<evidence type="ECO:0000313" key="12">
    <source>
        <dbReference type="Proteomes" id="UP000260664"/>
    </source>
</evidence>
<dbReference type="InterPro" id="IPR019855">
    <property type="entry name" value="CRISPR-assoc_Cas1_NMENI"/>
</dbReference>
<keyword evidence="1 10" id="KW-0540">Nuclease</keyword>
<sequence>MSWRTVIISSAAKLDYQMGYLVIRKDDVTKIHLSEIETVMIESTSVSLTVALLCELTKKKIKVIFCDEKRNPSSELISYYGAHDTSLKVRNQIAWTDDIKKHVWTEIVAEKIRKQALHLQHWKCEEADLLYRYINEIEFGDVTNREGHAAKVYFNALFGMDFTRSAENVTNAALNYGYSLLLSTFNRCVVANGYITQLGLFHDNVFNQFNLACDLMEPFRPLVDLKVKKMTFPFFEKEEKHEMVSLLKEEVTIGNRNEYLTNAIKIYTRSVFDALNDNDVSQIKFYRTNEL</sequence>
<gene>
    <name evidence="10 11" type="primary">cas1</name>
    <name evidence="11" type="ORF">DXD84_06555</name>
</gene>
<dbReference type="Gene3D" id="1.20.120.920">
    <property type="entry name" value="CRISPR-associated endonuclease Cas1, C-terminal domain"/>
    <property type="match status" value="1"/>
</dbReference>
<reference evidence="11 12" key="1">
    <citation type="submission" date="2018-08" db="EMBL/GenBank/DDBJ databases">
        <title>A genome reference for cultivated species of the human gut microbiota.</title>
        <authorList>
            <person name="Zou Y."/>
            <person name="Xue W."/>
            <person name="Luo G."/>
        </authorList>
    </citation>
    <scope>NUCLEOTIDE SEQUENCE [LARGE SCALE GENOMIC DNA]</scope>
    <source>
        <strain evidence="11 12">TM09-19AC</strain>
    </source>
</reference>
<dbReference type="EC" id="3.1.-.-" evidence="10"/>
<keyword evidence="4 10" id="KW-0378">Hydrolase</keyword>
<comment type="cofactor">
    <cofactor evidence="10">
        <name>Mg(2+)</name>
        <dbReference type="ChEBI" id="CHEBI:18420"/>
    </cofactor>
    <cofactor evidence="10">
        <name>Mn(2+)</name>
        <dbReference type="ChEBI" id="CHEBI:29035"/>
    </cofactor>
</comment>
<organism evidence="11 12">
    <name type="scientific">Dorea formicigenerans</name>
    <dbReference type="NCBI Taxonomy" id="39486"/>
    <lineage>
        <taxon>Bacteria</taxon>
        <taxon>Bacillati</taxon>
        <taxon>Bacillota</taxon>
        <taxon>Clostridia</taxon>
        <taxon>Lachnospirales</taxon>
        <taxon>Lachnospiraceae</taxon>
        <taxon>Dorea</taxon>
    </lineage>
</organism>
<dbReference type="InterPro" id="IPR042211">
    <property type="entry name" value="CRISPR-assoc_Cas1_N"/>
</dbReference>
<comment type="similarity">
    <text evidence="10">Belongs to the CRISPR-associated endonuclease Cas1 family.</text>
</comment>
<evidence type="ECO:0000256" key="2">
    <source>
        <dbReference type="ARBA" id="ARBA00022723"/>
    </source>
</evidence>
<comment type="function">
    <text evidence="10">CRISPR (clustered regularly interspaced short palindromic repeat), is an adaptive immune system that provides protection against mobile genetic elements (viruses, transposable elements and conjugative plasmids). CRISPR clusters contain spacers, sequences complementary to antecedent mobile elements, and target invading nucleic acids. CRISPR clusters are transcribed and processed into CRISPR RNA (crRNA). Acts as a dsDNA endonuclease. Involved in the integration of spacer DNA into the CRISPR cassette.</text>
</comment>
<protein>
    <recommendedName>
        <fullName evidence="10">CRISPR-associated endonuclease Cas1</fullName>
        <ecNumber evidence="10">3.1.-.-</ecNumber>
    </recommendedName>
</protein>
<evidence type="ECO:0000256" key="8">
    <source>
        <dbReference type="ARBA" id="ARBA00023211"/>
    </source>
</evidence>
<evidence type="ECO:0000256" key="10">
    <source>
        <dbReference type="HAMAP-Rule" id="MF_01470"/>
    </source>
</evidence>
<evidence type="ECO:0000256" key="9">
    <source>
        <dbReference type="ARBA" id="ARBA00038592"/>
    </source>
</evidence>
<dbReference type="GO" id="GO:0016787">
    <property type="term" value="F:hydrolase activity"/>
    <property type="evidence" value="ECO:0007669"/>
    <property type="project" value="UniProtKB-KW"/>
</dbReference>
<keyword evidence="8 10" id="KW-0464">Manganese</keyword>
<dbReference type="InterPro" id="IPR042206">
    <property type="entry name" value="CRISPR-assoc_Cas1_C"/>
</dbReference>
<evidence type="ECO:0000256" key="5">
    <source>
        <dbReference type="ARBA" id="ARBA00022842"/>
    </source>
</evidence>
<dbReference type="GO" id="GO:0003677">
    <property type="term" value="F:DNA binding"/>
    <property type="evidence" value="ECO:0007669"/>
    <property type="project" value="UniProtKB-KW"/>
</dbReference>
<comment type="subunit">
    <text evidence="9 10">Homodimer, forms a heterotetramer with a Cas2 homodimer.</text>
</comment>
<keyword evidence="7 10" id="KW-0238">DNA-binding</keyword>
<dbReference type="GO" id="GO:0043571">
    <property type="term" value="P:maintenance of CRISPR repeat elements"/>
    <property type="evidence" value="ECO:0007669"/>
    <property type="project" value="UniProtKB-UniRule"/>
</dbReference>
<evidence type="ECO:0000256" key="6">
    <source>
        <dbReference type="ARBA" id="ARBA00023118"/>
    </source>
</evidence>
<comment type="caution">
    <text evidence="11">The sequence shown here is derived from an EMBL/GenBank/DDBJ whole genome shotgun (WGS) entry which is preliminary data.</text>
</comment>
<dbReference type="GO" id="GO:0004520">
    <property type="term" value="F:DNA endonuclease activity"/>
    <property type="evidence" value="ECO:0007669"/>
    <property type="project" value="InterPro"/>
</dbReference>
<dbReference type="AlphaFoldDB" id="A0A3E4F6E6"/>
<accession>A0A3E4F6E6</accession>
<evidence type="ECO:0000256" key="7">
    <source>
        <dbReference type="ARBA" id="ARBA00023125"/>
    </source>
</evidence>
<dbReference type="HAMAP" id="MF_01470">
    <property type="entry name" value="Cas1"/>
    <property type="match status" value="1"/>
</dbReference>
<keyword evidence="5 10" id="KW-0460">Magnesium</keyword>